<reference evidence="1 2" key="1">
    <citation type="submission" date="2018-05" db="EMBL/GenBank/DDBJ databases">
        <title>Genomic Encyclopedia of Type Strains, Phase IV (KMG-IV): sequencing the most valuable type-strain genomes for metagenomic binning, comparative biology and taxonomic classification.</title>
        <authorList>
            <person name="Goeker M."/>
        </authorList>
    </citation>
    <scope>NUCLEOTIDE SEQUENCE [LARGE SCALE GENOMIC DNA]</scope>
    <source>
        <strain evidence="1 2">DSM 28556</strain>
    </source>
</reference>
<dbReference type="PANTHER" id="PTHR30458">
    <property type="entry name" value="PHENYLACETIC ACID DEGRADATION PROTEIN PAA"/>
    <property type="match status" value="1"/>
</dbReference>
<dbReference type="Gene3D" id="1.20.1260.10">
    <property type="match status" value="1"/>
</dbReference>
<dbReference type="InterPro" id="IPR052703">
    <property type="entry name" value="Aromatic_CoA_ox/epox"/>
</dbReference>
<organism evidence="1 2">
    <name type="scientific">Pseudogracilibacillus auburnensis</name>
    <dbReference type="NCBI Taxonomy" id="1494959"/>
    <lineage>
        <taxon>Bacteria</taxon>
        <taxon>Bacillati</taxon>
        <taxon>Bacillota</taxon>
        <taxon>Bacilli</taxon>
        <taxon>Bacillales</taxon>
        <taxon>Bacillaceae</taxon>
        <taxon>Pseudogracilibacillus</taxon>
    </lineage>
</organism>
<dbReference type="GO" id="GO:0005829">
    <property type="term" value="C:cytosol"/>
    <property type="evidence" value="ECO:0007669"/>
    <property type="project" value="TreeGrafter"/>
</dbReference>
<evidence type="ECO:0000313" key="1">
    <source>
        <dbReference type="EMBL" id="PXW85894.1"/>
    </source>
</evidence>
<sequence length="272" mass="31157">MNKSMETAEVAKQNRAYAEALAELLYQFADDDFIISFRGSEWLGLAPFIEEDVAFSSITQNTMGHATMFFQLLEELGEGDADALAHARKVDERRSSVYLEKMNGDGHYIEEPDYDWALAVVRNFLYETMKRVKLQAAMKSTYQPLANMATKIIMEQTYHLAHWKLWMEQLLGATDEAKEKLLSRLDEAWEEFGDALSLGPKASDIAKFGILIEEETFKQYWLEEVKKTLPAKYATIPKKSLGNGREGMHGEDLQQAINIFTEVYQIDEQAVW</sequence>
<dbReference type="InterPro" id="IPR009078">
    <property type="entry name" value="Ferritin-like_SF"/>
</dbReference>
<evidence type="ECO:0000313" key="2">
    <source>
        <dbReference type="Proteomes" id="UP000247978"/>
    </source>
</evidence>
<gene>
    <name evidence="1" type="ORF">DFR56_10956</name>
</gene>
<dbReference type="PANTHER" id="PTHR30458:SF0">
    <property type="entry name" value="1,2-PHENYLACETYL-COA EPOXIDASE, SUBUNIT C"/>
    <property type="match status" value="1"/>
</dbReference>
<dbReference type="RefSeq" id="WP_110395862.1">
    <property type="nucleotide sequence ID" value="NZ_JBHUHB010000001.1"/>
</dbReference>
<dbReference type="Proteomes" id="UP000247978">
    <property type="component" value="Unassembled WGS sequence"/>
</dbReference>
<accession>A0A2V3VY93</accession>
<name>A0A2V3VY93_9BACI</name>
<dbReference type="InterPro" id="IPR011882">
    <property type="entry name" value="PaaC"/>
</dbReference>
<dbReference type="GO" id="GO:0010124">
    <property type="term" value="P:phenylacetate catabolic process"/>
    <property type="evidence" value="ECO:0007669"/>
    <property type="project" value="InterPro"/>
</dbReference>
<dbReference type="EMBL" id="QJJQ01000009">
    <property type="protein sequence ID" value="PXW85894.1"/>
    <property type="molecule type" value="Genomic_DNA"/>
</dbReference>
<dbReference type="SUPFAM" id="SSF47240">
    <property type="entry name" value="Ferritin-like"/>
    <property type="match status" value="1"/>
</dbReference>
<protein>
    <submittedName>
        <fullName evidence="1">Ring-1,2-phenylacetyl-CoA epoxidase subunit PaaC</fullName>
    </submittedName>
</protein>
<dbReference type="InterPro" id="IPR007814">
    <property type="entry name" value="PaaA_PaaC"/>
</dbReference>
<dbReference type="OrthoDB" id="9789947at2"/>
<dbReference type="NCBIfam" id="TIGR02158">
    <property type="entry name" value="PA_CoA_Oxy3"/>
    <property type="match status" value="1"/>
</dbReference>
<keyword evidence="2" id="KW-1185">Reference proteome</keyword>
<comment type="caution">
    <text evidence="1">The sequence shown here is derived from an EMBL/GenBank/DDBJ whole genome shotgun (WGS) entry which is preliminary data.</text>
</comment>
<proteinExistence type="predicted"/>
<dbReference type="Pfam" id="PF05138">
    <property type="entry name" value="PaaA_PaaC"/>
    <property type="match status" value="1"/>
</dbReference>
<dbReference type="InterPro" id="IPR012347">
    <property type="entry name" value="Ferritin-like"/>
</dbReference>
<dbReference type="AlphaFoldDB" id="A0A2V3VY93"/>